<keyword evidence="5" id="KW-0418">Kinase</keyword>
<evidence type="ECO:0000259" key="7">
    <source>
        <dbReference type="PROSITE" id="PS50011"/>
    </source>
</evidence>
<organism evidence="8 9">
    <name type="scientific">Engystomops pustulosus</name>
    <name type="common">Tungara frog</name>
    <name type="synonym">Physalaemus pustulosus</name>
    <dbReference type="NCBI Taxonomy" id="76066"/>
    <lineage>
        <taxon>Eukaryota</taxon>
        <taxon>Metazoa</taxon>
        <taxon>Chordata</taxon>
        <taxon>Craniata</taxon>
        <taxon>Vertebrata</taxon>
        <taxon>Euteleostomi</taxon>
        <taxon>Amphibia</taxon>
        <taxon>Batrachia</taxon>
        <taxon>Anura</taxon>
        <taxon>Neobatrachia</taxon>
        <taxon>Hyloidea</taxon>
        <taxon>Leptodactylidae</taxon>
        <taxon>Leiuperinae</taxon>
        <taxon>Engystomops</taxon>
    </lineage>
</organism>
<reference evidence="8" key="1">
    <citation type="thesis" date="2020" institute="ProQuest LLC" country="789 East Eisenhower Parkway, Ann Arbor, MI, USA">
        <title>Comparative Genomics and Chromosome Evolution.</title>
        <authorList>
            <person name="Mudd A.B."/>
        </authorList>
    </citation>
    <scope>NUCLEOTIDE SEQUENCE</scope>
    <source>
        <strain evidence="8">237g6f4</strain>
        <tissue evidence="8">Blood</tissue>
    </source>
</reference>
<dbReference type="PROSITE" id="PS50011">
    <property type="entry name" value="PROTEIN_KINASE_DOM"/>
    <property type="match status" value="1"/>
</dbReference>
<evidence type="ECO:0000313" key="8">
    <source>
        <dbReference type="EMBL" id="KAG8561543.1"/>
    </source>
</evidence>
<dbReference type="PANTHER" id="PTHR11909">
    <property type="entry name" value="CASEIN KINASE-RELATED"/>
    <property type="match status" value="1"/>
</dbReference>
<proteinExistence type="inferred from homology"/>
<feature type="region of interest" description="Disordered" evidence="6">
    <location>
        <begin position="1"/>
        <end position="21"/>
    </location>
</feature>
<keyword evidence="5" id="KW-0723">Serine/threonine-protein kinase</keyword>
<dbReference type="InterPro" id="IPR008271">
    <property type="entry name" value="Ser/Thr_kinase_AS"/>
</dbReference>
<dbReference type="InterPro" id="IPR050235">
    <property type="entry name" value="CK1_Ser-Thr_kinase"/>
</dbReference>
<feature type="domain" description="Protein kinase" evidence="7">
    <location>
        <begin position="1"/>
        <end position="218"/>
    </location>
</feature>
<feature type="binding site" evidence="4">
    <location>
        <position position="73"/>
    </location>
    <ligand>
        <name>ATP</name>
        <dbReference type="ChEBI" id="CHEBI:30616"/>
    </ligand>
</feature>
<dbReference type="AlphaFoldDB" id="A0AAV7AN80"/>
<evidence type="ECO:0000256" key="6">
    <source>
        <dbReference type="SAM" id="MobiDB-lite"/>
    </source>
</evidence>
<keyword evidence="9" id="KW-1185">Reference proteome</keyword>
<comment type="caution">
    <text evidence="8">The sequence shown here is derived from an EMBL/GenBank/DDBJ whole genome shotgun (WGS) entry which is preliminary data.</text>
</comment>
<dbReference type="InterPro" id="IPR000719">
    <property type="entry name" value="Prot_kinase_dom"/>
</dbReference>
<accession>A0AAV7AN80</accession>
<keyword evidence="2 4" id="KW-0547">Nucleotide-binding</keyword>
<dbReference type="GO" id="GO:0004674">
    <property type="term" value="F:protein serine/threonine kinase activity"/>
    <property type="evidence" value="ECO:0007669"/>
    <property type="project" value="UniProtKB-KW"/>
</dbReference>
<evidence type="ECO:0000256" key="2">
    <source>
        <dbReference type="ARBA" id="ARBA00022741"/>
    </source>
</evidence>
<dbReference type="InterPro" id="IPR017441">
    <property type="entry name" value="Protein_kinase_ATP_BS"/>
</dbReference>
<dbReference type="EMBL" id="WNYA01000007">
    <property type="protein sequence ID" value="KAG8561543.1"/>
    <property type="molecule type" value="Genomic_DNA"/>
</dbReference>
<dbReference type="Proteomes" id="UP000824782">
    <property type="component" value="Unassembled WGS sequence"/>
</dbReference>
<evidence type="ECO:0000256" key="1">
    <source>
        <dbReference type="ARBA" id="ARBA00012513"/>
    </source>
</evidence>
<dbReference type="InterPro" id="IPR011009">
    <property type="entry name" value="Kinase-like_dom_sf"/>
</dbReference>
<protein>
    <recommendedName>
        <fullName evidence="1">non-specific serine/threonine protein kinase</fullName>
        <ecNumber evidence="1">2.7.11.1</ecNumber>
    </recommendedName>
</protein>
<keyword evidence="5" id="KW-0808">Transferase</keyword>
<evidence type="ECO:0000256" key="4">
    <source>
        <dbReference type="PROSITE-ProRule" id="PRU10141"/>
    </source>
</evidence>
<evidence type="ECO:0000256" key="3">
    <source>
        <dbReference type="ARBA" id="ARBA00022840"/>
    </source>
</evidence>
<dbReference type="SUPFAM" id="SSF56112">
    <property type="entry name" value="Protein kinase-like (PK-like)"/>
    <property type="match status" value="1"/>
</dbReference>
<dbReference type="PROSITE" id="PS00107">
    <property type="entry name" value="PROTEIN_KINASE_ATP"/>
    <property type="match status" value="1"/>
</dbReference>
<dbReference type="SMART" id="SM00220">
    <property type="entry name" value="S_TKc"/>
    <property type="match status" value="1"/>
</dbReference>
<keyword evidence="3 4" id="KW-0067">ATP-binding</keyword>
<gene>
    <name evidence="8" type="ORF">GDO81_015384</name>
</gene>
<dbReference type="Gene3D" id="1.10.510.10">
    <property type="entry name" value="Transferase(Phosphotransferase) domain 1"/>
    <property type="match status" value="2"/>
</dbReference>
<dbReference type="EC" id="2.7.11.1" evidence="1"/>
<evidence type="ECO:0000313" key="9">
    <source>
        <dbReference type="Proteomes" id="UP000824782"/>
    </source>
</evidence>
<dbReference type="PROSITE" id="PS00108">
    <property type="entry name" value="PROTEIN_KINASE_ST"/>
    <property type="match status" value="1"/>
</dbReference>
<name>A0AAV7AN80_ENGPU</name>
<sequence>MPRKKEGAAPAARKAPAKRKLAEEFPQGEVLVDSAKKQWKLGLPIGQGGFGRLYLADENSSKTVGPDAPYVIKVEPSDNGPLFSELKFYMRAAKPDMIQKWTSSHKLKYLGVPRYWVLEYIHEHEYVHGDIKASNLLLHHKHPEQVFLVDYGLAYRYCPEGVHKEYKEDPRKCHDGTIEFTSIDAHKGVSKSLKKRRLEILGYCMIQWLCGKFHGRIN</sequence>
<comment type="similarity">
    <text evidence="5">Belongs to the protein kinase superfamily.</text>
</comment>
<evidence type="ECO:0000256" key="5">
    <source>
        <dbReference type="RuleBase" id="RU000304"/>
    </source>
</evidence>
<dbReference type="GO" id="GO:0005524">
    <property type="term" value="F:ATP binding"/>
    <property type="evidence" value="ECO:0007669"/>
    <property type="project" value="UniProtKB-UniRule"/>
</dbReference>